<feature type="chain" id="PRO_5044712283" description="Secreted protein" evidence="2">
    <location>
        <begin position="19"/>
        <end position="118"/>
    </location>
</feature>
<keyword evidence="5" id="KW-1185">Reference proteome</keyword>
<evidence type="ECO:0000256" key="1">
    <source>
        <dbReference type="SAM" id="MobiDB-lite"/>
    </source>
</evidence>
<evidence type="ECO:0000256" key="2">
    <source>
        <dbReference type="SAM" id="SignalP"/>
    </source>
</evidence>
<gene>
    <name evidence="4" type="ORF">V5799_008475</name>
    <name evidence="3" type="ORF">V5799_014338</name>
</gene>
<reference evidence="3" key="3">
    <citation type="submission" date="2024-02" db="EMBL/GenBank/DDBJ databases">
        <authorList>
            <person name="Mcdaniel E.A."/>
            <person name="Celebi F.M."/>
            <person name="Reiter T."/>
            <person name="Weiss E.C."/>
            <person name="Chou S."/>
        </authorList>
    </citation>
    <scope>NUCLEOTIDE SEQUENCE</scope>
    <source>
        <strain evidence="3">F_SG_1</strain>
        <tissue evidence="3">Salivary glands</tissue>
    </source>
</reference>
<comment type="caution">
    <text evidence="3">The sequence shown here is derived from an EMBL/GenBank/DDBJ whole genome shotgun (WGS) entry which is preliminary data.</text>
</comment>
<evidence type="ECO:0008006" key="6">
    <source>
        <dbReference type="Google" id="ProtNLM"/>
    </source>
</evidence>
<feature type="signal peptide" evidence="2">
    <location>
        <begin position="1"/>
        <end position="18"/>
    </location>
</feature>
<keyword evidence="2" id="KW-0732">Signal</keyword>
<dbReference type="EMBL" id="JARKHS020003860">
    <property type="protein sequence ID" value="KAK8785160.1"/>
    <property type="molecule type" value="Genomic_DNA"/>
</dbReference>
<name>A0AAQ4E3B3_AMBAM</name>
<protein>
    <recommendedName>
        <fullName evidence="6">Secreted protein</fullName>
    </recommendedName>
</protein>
<dbReference type="Proteomes" id="UP001321473">
    <property type="component" value="Unassembled WGS sequence"/>
</dbReference>
<reference evidence="3" key="2">
    <citation type="submission" date="2023-03" db="EMBL/GenBank/DDBJ databases">
        <authorList>
            <person name="Thuy-Boun P."/>
        </authorList>
    </citation>
    <scope>NUCLEOTIDE SEQUENCE</scope>
    <source>
        <strain evidence="3">F_SG_1</strain>
        <tissue evidence="3">Salivary glands</tissue>
    </source>
</reference>
<dbReference type="AlphaFoldDB" id="A0AAQ4E3B3"/>
<sequence>MPGLLAVLFTVLGSGADARSEMECVQRKGSAKAEPAPGSLGGGVGVDEGDRSRSHSDVYWKHIDGELVVLRSGLSGGGVFRYSRAGGEDALRRDLELGGLLMVSDMARDWNEERGPWR</sequence>
<accession>A0AAQ4E3B3</accession>
<feature type="region of interest" description="Disordered" evidence="1">
    <location>
        <begin position="26"/>
        <end position="51"/>
    </location>
</feature>
<evidence type="ECO:0000313" key="4">
    <source>
        <dbReference type="EMBL" id="KAK8785160.1"/>
    </source>
</evidence>
<proteinExistence type="predicted"/>
<dbReference type="EMBL" id="JARKHS020022948">
    <property type="protein sequence ID" value="KAK8769197.1"/>
    <property type="molecule type" value="Genomic_DNA"/>
</dbReference>
<feature type="non-terminal residue" evidence="3">
    <location>
        <position position="118"/>
    </location>
</feature>
<evidence type="ECO:0000313" key="3">
    <source>
        <dbReference type="EMBL" id="KAK8769197.1"/>
    </source>
</evidence>
<organism evidence="3 5">
    <name type="scientific">Amblyomma americanum</name>
    <name type="common">Lone star tick</name>
    <dbReference type="NCBI Taxonomy" id="6943"/>
    <lineage>
        <taxon>Eukaryota</taxon>
        <taxon>Metazoa</taxon>
        <taxon>Ecdysozoa</taxon>
        <taxon>Arthropoda</taxon>
        <taxon>Chelicerata</taxon>
        <taxon>Arachnida</taxon>
        <taxon>Acari</taxon>
        <taxon>Parasitiformes</taxon>
        <taxon>Ixodida</taxon>
        <taxon>Ixodoidea</taxon>
        <taxon>Ixodidae</taxon>
        <taxon>Amblyomminae</taxon>
        <taxon>Amblyomma</taxon>
    </lineage>
</organism>
<reference evidence="3 5" key="1">
    <citation type="journal article" date="2023" name="Arcadia Sci">
        <title>De novo assembly of a long-read Amblyomma americanum tick genome.</title>
        <authorList>
            <person name="Chou S."/>
            <person name="Poskanzer K.E."/>
            <person name="Rollins M."/>
            <person name="Thuy-Boun P.S."/>
        </authorList>
    </citation>
    <scope>NUCLEOTIDE SEQUENCE [LARGE SCALE GENOMIC DNA]</scope>
    <source>
        <strain evidence="3">F_SG_1</strain>
        <tissue evidence="3">Salivary glands</tissue>
    </source>
</reference>
<evidence type="ECO:0000313" key="5">
    <source>
        <dbReference type="Proteomes" id="UP001321473"/>
    </source>
</evidence>